<dbReference type="InterPro" id="IPR004087">
    <property type="entry name" value="KH_dom"/>
</dbReference>
<feature type="compositionally biased region" description="Low complexity" evidence="3">
    <location>
        <begin position="979"/>
        <end position="990"/>
    </location>
</feature>
<keyword evidence="1" id="KW-0677">Repeat</keyword>
<dbReference type="EMBL" id="CP016246">
    <property type="protein sequence ID" value="ANQ07925.1"/>
    <property type="molecule type" value="Genomic_DNA"/>
</dbReference>
<dbReference type="Gene3D" id="3.30.1370.10">
    <property type="entry name" value="K Homology domain, type 1"/>
    <property type="match status" value="2"/>
</dbReference>
<dbReference type="InterPro" id="IPR056247">
    <property type="entry name" value="KH_DEAH11/12_2nd"/>
</dbReference>
<evidence type="ECO:0000313" key="6">
    <source>
        <dbReference type="Proteomes" id="UP000092716"/>
    </source>
</evidence>
<feature type="compositionally biased region" description="Basic and acidic residues" evidence="3">
    <location>
        <begin position="167"/>
        <end position="216"/>
    </location>
</feature>
<feature type="compositionally biased region" description="Low complexity" evidence="3">
    <location>
        <begin position="91"/>
        <end position="122"/>
    </location>
</feature>
<dbReference type="GO" id="GO:0003723">
    <property type="term" value="F:RNA binding"/>
    <property type="evidence" value="ECO:0007669"/>
    <property type="project" value="UniProtKB-UniRule"/>
</dbReference>
<feature type="domain" description="K Homology" evidence="4">
    <location>
        <begin position="733"/>
        <end position="798"/>
    </location>
</feature>
<feature type="compositionally biased region" description="Basic residues" evidence="3">
    <location>
        <begin position="124"/>
        <end position="133"/>
    </location>
</feature>
<dbReference type="RefSeq" id="XP_019914620.1">
    <property type="nucleotide sequence ID" value="XM_020059038.1"/>
</dbReference>
<dbReference type="KEGG" id="pcot:PCOAH_00022310"/>
<evidence type="ECO:0000256" key="3">
    <source>
        <dbReference type="SAM" id="MobiDB-lite"/>
    </source>
</evidence>
<dbReference type="InterPro" id="IPR004088">
    <property type="entry name" value="KH_dom_type_1"/>
</dbReference>
<dbReference type="VEuPathDB" id="PlasmoDB:PCOAH_00022310"/>
<dbReference type="OrthoDB" id="427410at2759"/>
<gene>
    <name evidence="5" type="ORF">PCOAH_00022310</name>
</gene>
<evidence type="ECO:0000313" key="5">
    <source>
        <dbReference type="EMBL" id="ANQ07925.1"/>
    </source>
</evidence>
<dbReference type="Pfam" id="PF00013">
    <property type="entry name" value="KH_1"/>
    <property type="match status" value="1"/>
</dbReference>
<proteinExistence type="predicted"/>
<feature type="compositionally biased region" description="Polar residues" evidence="3">
    <location>
        <begin position="886"/>
        <end position="928"/>
    </location>
</feature>
<organism evidence="5 6">
    <name type="scientific">Plasmodium coatneyi</name>
    <dbReference type="NCBI Taxonomy" id="208452"/>
    <lineage>
        <taxon>Eukaryota</taxon>
        <taxon>Sar</taxon>
        <taxon>Alveolata</taxon>
        <taxon>Apicomplexa</taxon>
        <taxon>Aconoidasida</taxon>
        <taxon>Haemosporida</taxon>
        <taxon>Plasmodiidae</taxon>
        <taxon>Plasmodium</taxon>
    </lineage>
</organism>
<feature type="compositionally biased region" description="Basic and acidic residues" evidence="3">
    <location>
        <begin position="19"/>
        <end position="61"/>
    </location>
</feature>
<dbReference type="CDD" id="cd00105">
    <property type="entry name" value="KH-I"/>
    <property type="match status" value="2"/>
</dbReference>
<feature type="domain" description="K Homology" evidence="4">
    <location>
        <begin position="813"/>
        <end position="879"/>
    </location>
</feature>
<keyword evidence="6" id="KW-1185">Reference proteome</keyword>
<name>A0A1B1DZ99_9APIC</name>
<dbReference type="Proteomes" id="UP000092716">
    <property type="component" value="Chromosome 8"/>
</dbReference>
<sequence length="990" mass="112842">MNFITRMGKKAMAAAASVVEEKPVNEENVKENAVKEKKQTAPKATEKGEKNQKTPKNEKKVTPNTGGEGTANVQLNGSVNKKEKEVDAKKNNNAKNNNAKNNNAKENNASGANNSNAEQNQNTPKKKKKVNKNSKKEDAPVGNINEESMEEEKVNESPAQGKAKGAKKTDGKKADEKKADTKKVDEKKAADVKADAKKTDVVKEEPKDEAKKDMKKELKLKEDERKKIENDLNKKFLKLSKQDNSKNINDKMEAEVKRKAEYENLIASINTSIAKINAQTARPTNMKMSSADVENKCKEAKLKKKKMNPKNEEEMEEVNTYINYLEEQLNITKNYENFKNFQNRLITLKKTCEEKLKENVKSMSEIKGQEKKLRFVDKIIKFKKEKHNVTIVEADITNKEFVMASDKYNQLIKPFNFMNKIQSKYVVYVDKVNNNNFENKVSLLISGCKEDIENFITHVKNLDLTEKNYLYMPNRTFKAMLNMHEGSFKKMEEETNVLLHIDNDTLYYCGMKGDIEKLKEIIEKASNEQSANTKNISKDIKLDSVLGRGFNKSLLKGIEVKTNTFIRMNYDPKTFEASATIKGNKSSDIEEAEEKLNEIIKGLESKFIEFDEREMFNLYKKCAYELNDIKMNLNLFVVRHDNGISLVGKGENIQKGLEILDYVKNIISSKSVKKKVTEEEAYLFNANYRNYIKAQTGAEVKIFNKTNYKELNISGNKNDIDNALQLIDELLEKRKCVHVEITEKVIAMLLSSKAQKIKEIEKDTSTSIQINKNNHVAQIYGHEENIALAKDVLQNLLQSSSDDMEEKYNPNNNYITVEMVVDTEYIGSIIGKKGRTINKIQEETFAKKIHIDKDSKKVLIQGTPKTVEAAQKEILKILNRSKEENGQYNNYQNDRYKNFSHSLTPNRRTTYHSSSNNNTRSGNKSSYRPDSAKNGVYINTNDEKAFPSLHDVSNIQSRKTKKAINQANVKKQDEEQQAAEEAAAAAADKQ</sequence>
<dbReference type="SMART" id="SM00322">
    <property type="entry name" value="KH"/>
    <property type="match status" value="2"/>
</dbReference>
<feature type="compositionally biased region" description="Polar residues" evidence="3">
    <location>
        <begin position="951"/>
        <end position="969"/>
    </location>
</feature>
<dbReference type="SUPFAM" id="SSF54791">
    <property type="entry name" value="Eukaryotic type KH-domain (KH-domain type I)"/>
    <property type="match status" value="2"/>
</dbReference>
<feature type="region of interest" description="Disordered" evidence="3">
    <location>
        <begin position="1"/>
        <end position="216"/>
    </location>
</feature>
<dbReference type="PANTHER" id="PTHR10288">
    <property type="entry name" value="KH DOMAIN CONTAINING RNA BINDING PROTEIN"/>
    <property type="match status" value="1"/>
</dbReference>
<evidence type="ECO:0000256" key="1">
    <source>
        <dbReference type="ARBA" id="ARBA00022737"/>
    </source>
</evidence>
<dbReference type="GeneID" id="30908957"/>
<dbReference type="Pfam" id="PF24641">
    <property type="entry name" value="KH_DEAH11_2nd"/>
    <property type="match status" value="1"/>
</dbReference>
<feature type="compositionally biased region" description="Basic and acidic residues" evidence="3">
    <location>
        <begin position="80"/>
        <end position="90"/>
    </location>
</feature>
<keyword evidence="2" id="KW-0694">RNA-binding</keyword>
<dbReference type="AlphaFoldDB" id="A0A1B1DZ99"/>
<dbReference type="PROSITE" id="PS50084">
    <property type="entry name" value="KH_TYPE_1"/>
    <property type="match status" value="2"/>
</dbReference>
<dbReference type="InterPro" id="IPR036612">
    <property type="entry name" value="KH_dom_type_1_sf"/>
</dbReference>
<evidence type="ECO:0000256" key="2">
    <source>
        <dbReference type="PROSITE-ProRule" id="PRU00117"/>
    </source>
</evidence>
<evidence type="ECO:0000259" key="4">
    <source>
        <dbReference type="SMART" id="SM00322"/>
    </source>
</evidence>
<protein>
    <submittedName>
        <fullName evidence="5">Qf122 antigen</fullName>
    </submittedName>
</protein>
<feature type="region of interest" description="Disordered" evidence="3">
    <location>
        <begin position="885"/>
        <end position="936"/>
    </location>
</feature>
<accession>A0A1B1DZ99</accession>
<feature type="region of interest" description="Disordered" evidence="3">
    <location>
        <begin position="948"/>
        <end position="990"/>
    </location>
</feature>
<reference evidence="6" key="1">
    <citation type="submission" date="2016-06" db="EMBL/GenBank/DDBJ databases">
        <title>First high quality genome sequence of Plasmodium coatneyi using continuous long reads from single molecule, real-time sequencing.</title>
        <authorList>
            <person name="Chien J.-T."/>
            <person name="Pakala S.B."/>
            <person name="Geraldo J.A."/>
            <person name="Lapp S.A."/>
            <person name="Barnwell J.W."/>
            <person name="Kissinger J.C."/>
            <person name="Galinski M.R."/>
            <person name="Humphrey J.C."/>
        </authorList>
    </citation>
    <scope>NUCLEOTIDE SEQUENCE [LARGE SCALE GENOMIC DNA]</scope>
    <source>
        <strain evidence="6">Hackeri</strain>
    </source>
</reference>